<dbReference type="GO" id="GO:0016787">
    <property type="term" value="F:hydrolase activity"/>
    <property type="evidence" value="ECO:0007669"/>
    <property type="project" value="UniProtKB-KW"/>
</dbReference>
<dbReference type="PROSITE" id="PS50994">
    <property type="entry name" value="INTEGRASE"/>
    <property type="match status" value="1"/>
</dbReference>
<keyword evidence="4" id="KW-0378">Hydrolase</keyword>
<keyword evidence="6" id="KW-0229">DNA integration</keyword>
<dbReference type="PANTHER" id="PTHR42648">
    <property type="entry name" value="TRANSPOSASE, PUTATIVE-RELATED"/>
    <property type="match status" value="1"/>
</dbReference>
<dbReference type="PANTHER" id="PTHR42648:SF11">
    <property type="entry name" value="TRANSPOSON TY4-P GAG-POL POLYPROTEIN"/>
    <property type="match status" value="1"/>
</dbReference>
<evidence type="ECO:0000256" key="2">
    <source>
        <dbReference type="ARBA" id="ARBA00022723"/>
    </source>
</evidence>
<gene>
    <name evidence="12" type="ORF">PHMEG_00024774</name>
</gene>
<dbReference type="GO" id="GO:0004519">
    <property type="term" value="F:endonuclease activity"/>
    <property type="evidence" value="ECO:0007669"/>
    <property type="project" value="UniProtKB-KW"/>
</dbReference>
<dbReference type="GO" id="GO:0015074">
    <property type="term" value="P:DNA integration"/>
    <property type="evidence" value="ECO:0007669"/>
    <property type="project" value="UniProtKB-KW"/>
</dbReference>
<keyword evidence="7" id="KW-0695">RNA-directed DNA polymerase</keyword>
<evidence type="ECO:0000256" key="10">
    <source>
        <dbReference type="SAM" id="MobiDB-lite"/>
    </source>
</evidence>
<keyword evidence="5" id="KW-0460">Magnesium</keyword>
<dbReference type="GO" id="GO:0003676">
    <property type="term" value="F:nucleic acid binding"/>
    <property type="evidence" value="ECO:0007669"/>
    <property type="project" value="InterPro"/>
</dbReference>
<keyword evidence="8" id="KW-0548">Nucleotidyltransferase</keyword>
<proteinExistence type="predicted"/>
<dbReference type="GO" id="GO:0003964">
    <property type="term" value="F:RNA-directed DNA polymerase activity"/>
    <property type="evidence" value="ECO:0007669"/>
    <property type="project" value="UniProtKB-KW"/>
</dbReference>
<keyword evidence="8" id="KW-0239">DNA-directed DNA polymerase</keyword>
<feature type="region of interest" description="Disordered" evidence="10">
    <location>
        <begin position="110"/>
        <end position="134"/>
    </location>
</feature>
<reference evidence="13" key="1">
    <citation type="submission" date="2017-03" db="EMBL/GenBank/DDBJ databases">
        <title>Phytopthora megakarya and P. palmivora, two closely related causual agents of cacao black pod achieved similar genome size and gene model numbers by different mechanisms.</title>
        <authorList>
            <person name="Ali S."/>
            <person name="Shao J."/>
            <person name="Larry D.J."/>
            <person name="Kronmiller B."/>
            <person name="Shen D."/>
            <person name="Strem M.D."/>
            <person name="Melnick R.L."/>
            <person name="Guiltinan M.J."/>
            <person name="Tyler B.M."/>
            <person name="Meinhardt L.W."/>
            <person name="Bailey B.A."/>
        </authorList>
    </citation>
    <scope>NUCLEOTIDE SEQUENCE [LARGE SCALE GENOMIC DNA]</scope>
    <source>
        <strain evidence="13">zdho120</strain>
    </source>
</reference>
<evidence type="ECO:0000256" key="8">
    <source>
        <dbReference type="ARBA" id="ARBA00022932"/>
    </source>
</evidence>
<keyword evidence="3" id="KW-0255">Endonuclease</keyword>
<evidence type="ECO:0000256" key="9">
    <source>
        <dbReference type="ARBA" id="ARBA00023172"/>
    </source>
</evidence>
<keyword evidence="2" id="KW-0479">Metal-binding</keyword>
<dbReference type="GO" id="GO:0003887">
    <property type="term" value="F:DNA-directed DNA polymerase activity"/>
    <property type="evidence" value="ECO:0007669"/>
    <property type="project" value="UniProtKB-KW"/>
</dbReference>
<evidence type="ECO:0000256" key="6">
    <source>
        <dbReference type="ARBA" id="ARBA00022908"/>
    </source>
</evidence>
<dbReference type="EMBL" id="NBNE01005492">
    <property type="protein sequence ID" value="OWZ03486.1"/>
    <property type="molecule type" value="Genomic_DNA"/>
</dbReference>
<evidence type="ECO:0000256" key="1">
    <source>
        <dbReference type="ARBA" id="ARBA00022722"/>
    </source>
</evidence>
<dbReference type="GO" id="GO:0006310">
    <property type="term" value="P:DNA recombination"/>
    <property type="evidence" value="ECO:0007669"/>
    <property type="project" value="UniProtKB-KW"/>
</dbReference>
<evidence type="ECO:0000259" key="11">
    <source>
        <dbReference type="PROSITE" id="PS50994"/>
    </source>
</evidence>
<dbReference type="InterPro" id="IPR036397">
    <property type="entry name" value="RNaseH_sf"/>
</dbReference>
<dbReference type="SUPFAM" id="SSF53098">
    <property type="entry name" value="Ribonuclease H-like"/>
    <property type="match status" value="1"/>
</dbReference>
<keyword evidence="8" id="KW-0808">Transferase</keyword>
<sequence>MNPRRKGENASSRDNRDGETHRKADCPKMKQDRSIGLVRTSIFVKDKIVEVPPKGKEGSKKRAKPISEEIPADVVQMQLISKGDVAAVMKGASQEPEPGYGTTLMSEQAQQDVDELMTSPPPSPAPSSSSRAMSYDQNDMNECEQGYFPSHSVKISEASSKIKEASMNIESTVRNLNPALLHRNVADVTHSDWVLDSGCGYGLTADATLFVRKQASEEFRFTFGEGTKLSNTHVGTVKLYCHGPDEIGLFERDNMALVPKAKANVLIVRAKPVKALHVPGHTRVEVTLKEWHIKLGHLNRDKVIEMMNSNLIPGVPNSSSKMLNVVALALRKKTEVQVKVKEPLLQLEREGKSTIKRIRSDGGTELVNAALKTFCTDMGVTFQTSNPYTPEENEAAERDHQTKMGKNSTPMRRLKNRTPYELVKGVSPDVKTLKVWGCVCFAYVPEAVRKDKKLSARTINQVGYIRYGDIITRSFMTDTEKLTSDEFNEIDSLGRVRHNEPSIPKVPIDKNKAQELSESVGVKLTKRRLAVAVGTKRRSRRKAATQDTTVERPKRDRKQKVRYGDYRCLQTHIDKTIAVDGIVKRISVPKSLSEALSGSQWKQWQEAFDLEYQSLLKNGALEAH</sequence>
<dbReference type="OrthoDB" id="126488at2759"/>
<evidence type="ECO:0000313" key="12">
    <source>
        <dbReference type="EMBL" id="OWZ03486.1"/>
    </source>
</evidence>
<dbReference type="InterPro" id="IPR039537">
    <property type="entry name" value="Retrotran_Ty1/copia-like"/>
</dbReference>
<dbReference type="InterPro" id="IPR012337">
    <property type="entry name" value="RNaseH-like_sf"/>
</dbReference>
<accession>A0A225VCT0</accession>
<protein>
    <recommendedName>
        <fullName evidence="11">Integrase catalytic domain-containing protein</fullName>
    </recommendedName>
</protein>
<evidence type="ECO:0000256" key="3">
    <source>
        <dbReference type="ARBA" id="ARBA00022759"/>
    </source>
</evidence>
<keyword evidence="1" id="KW-0540">Nuclease</keyword>
<dbReference type="AlphaFoldDB" id="A0A225VCT0"/>
<name>A0A225VCT0_9STRA</name>
<evidence type="ECO:0000256" key="5">
    <source>
        <dbReference type="ARBA" id="ARBA00022842"/>
    </source>
</evidence>
<dbReference type="Proteomes" id="UP000198211">
    <property type="component" value="Unassembled WGS sequence"/>
</dbReference>
<feature type="region of interest" description="Disordered" evidence="10">
    <location>
        <begin position="1"/>
        <end position="33"/>
    </location>
</feature>
<dbReference type="InterPro" id="IPR001584">
    <property type="entry name" value="Integrase_cat-core"/>
</dbReference>
<feature type="region of interest" description="Disordered" evidence="10">
    <location>
        <begin position="535"/>
        <end position="559"/>
    </location>
</feature>
<keyword evidence="9" id="KW-0233">DNA recombination</keyword>
<dbReference type="Gene3D" id="3.30.420.10">
    <property type="entry name" value="Ribonuclease H-like superfamily/Ribonuclease H"/>
    <property type="match status" value="1"/>
</dbReference>
<feature type="domain" description="Integrase catalytic" evidence="11">
    <location>
        <begin position="275"/>
        <end position="453"/>
    </location>
</feature>
<dbReference type="GO" id="GO:0046872">
    <property type="term" value="F:metal ion binding"/>
    <property type="evidence" value="ECO:0007669"/>
    <property type="project" value="UniProtKB-KW"/>
</dbReference>
<evidence type="ECO:0000256" key="4">
    <source>
        <dbReference type="ARBA" id="ARBA00022801"/>
    </source>
</evidence>
<evidence type="ECO:0000256" key="7">
    <source>
        <dbReference type="ARBA" id="ARBA00022918"/>
    </source>
</evidence>
<organism evidence="12 13">
    <name type="scientific">Phytophthora megakarya</name>
    <dbReference type="NCBI Taxonomy" id="4795"/>
    <lineage>
        <taxon>Eukaryota</taxon>
        <taxon>Sar</taxon>
        <taxon>Stramenopiles</taxon>
        <taxon>Oomycota</taxon>
        <taxon>Peronosporomycetes</taxon>
        <taxon>Peronosporales</taxon>
        <taxon>Peronosporaceae</taxon>
        <taxon>Phytophthora</taxon>
    </lineage>
</organism>
<evidence type="ECO:0000313" key="13">
    <source>
        <dbReference type="Proteomes" id="UP000198211"/>
    </source>
</evidence>
<keyword evidence="13" id="KW-1185">Reference proteome</keyword>
<comment type="caution">
    <text evidence="12">The sequence shown here is derived from an EMBL/GenBank/DDBJ whole genome shotgun (WGS) entry which is preliminary data.</text>
</comment>
<feature type="region of interest" description="Disordered" evidence="10">
    <location>
        <begin position="385"/>
        <end position="412"/>
    </location>
</feature>